<dbReference type="SUPFAM" id="SSF55545">
    <property type="entry name" value="beta-N-acetylhexosaminidase-like domain"/>
    <property type="match status" value="1"/>
</dbReference>
<dbReference type="GO" id="GO:1903561">
    <property type="term" value="C:extracellular vesicle"/>
    <property type="evidence" value="ECO:0000314"/>
    <property type="project" value="CGD"/>
</dbReference>
<comment type="catalytic activity">
    <reaction evidence="1 7">
        <text>Hydrolysis of terminal non-reducing N-acetyl-D-hexosamine residues in N-acetyl-beta-D-hexosaminides.</text>
        <dbReference type="EC" id="3.2.1.52"/>
    </reaction>
</comment>
<dbReference type="PANTHER" id="PTHR22600">
    <property type="entry name" value="BETA-HEXOSAMINIDASE"/>
    <property type="match status" value="1"/>
</dbReference>
<dbReference type="Pfam" id="PF14845">
    <property type="entry name" value="Glycohydro_20b2"/>
    <property type="match status" value="1"/>
</dbReference>
<dbReference type="SMR" id="A0A1D8PNR7"/>
<dbReference type="Gene3D" id="3.30.379.10">
    <property type="entry name" value="Chitobiase/beta-hexosaminidase domain 2-like"/>
    <property type="match status" value="1"/>
</dbReference>
<accession>A0A1D8PNR7</accession>
<feature type="chain" id="PRO_5009111196" description="Beta-hexosaminidase" evidence="9">
    <location>
        <begin position="23"/>
        <end position="562"/>
    </location>
</feature>
<dbReference type="RefSeq" id="XP_711425.1">
    <property type="nucleotide sequence ID" value="XM_706333.1"/>
</dbReference>
<dbReference type="InterPro" id="IPR029019">
    <property type="entry name" value="HEX_eukaryotic_N"/>
</dbReference>
<dbReference type="InterPro" id="IPR025705">
    <property type="entry name" value="Beta_hexosaminidase_sua/sub"/>
</dbReference>
<dbReference type="AlphaFoldDB" id="A0A1D8PNR7"/>
<dbReference type="GO" id="GO:0030203">
    <property type="term" value="P:glycosaminoglycan metabolic process"/>
    <property type="evidence" value="ECO:0000318"/>
    <property type="project" value="GO_Central"/>
</dbReference>
<dbReference type="PRINTS" id="PR00738">
    <property type="entry name" value="GLHYDRLASE20"/>
</dbReference>
<dbReference type="GO" id="GO:0044403">
    <property type="term" value="P:biological process involved in symbiotic interaction"/>
    <property type="evidence" value="ECO:0000315"/>
    <property type="project" value="CGD"/>
</dbReference>
<evidence type="ECO:0000313" key="13">
    <source>
        <dbReference type="EMBL" id="AOW29773.1"/>
    </source>
</evidence>
<dbReference type="GO" id="GO:0016020">
    <property type="term" value="C:membrane"/>
    <property type="evidence" value="ECO:0000318"/>
    <property type="project" value="GO_Central"/>
</dbReference>
<dbReference type="OMA" id="KMWPRAA"/>
<reference evidence="13 14" key="2">
    <citation type="journal article" date="2007" name="Genome Biol.">
        <title>Assembly of the Candida albicans genome into sixteen supercontigs aligned on the eight chromosomes.</title>
        <authorList>
            <person name="van het Hoog M."/>
            <person name="Rast T.J."/>
            <person name="Martchenko M."/>
            <person name="Grindle S."/>
            <person name="Dignard D."/>
            <person name="Hogues H."/>
            <person name="Cuomo C."/>
            <person name="Berriman M."/>
            <person name="Scherer S."/>
            <person name="Magee B.B."/>
            <person name="Whiteway M."/>
            <person name="Chibana H."/>
            <person name="Nantel A."/>
            <person name="Magee P.T."/>
        </authorList>
    </citation>
    <scope>GENOME REANNOTATION</scope>
    <source>
        <strain evidence="14">SC5314 / ATCC MYA-2876</strain>
    </source>
</reference>
<evidence type="ECO:0000259" key="10">
    <source>
        <dbReference type="Pfam" id="PF00728"/>
    </source>
</evidence>
<dbReference type="CDD" id="cd06562">
    <property type="entry name" value="GH20_HexA_HexB-like"/>
    <property type="match status" value="1"/>
</dbReference>
<dbReference type="KEGG" id="cal:CAALFM_C503610WA"/>
<dbReference type="GO" id="GO:0005576">
    <property type="term" value="C:extracellular region"/>
    <property type="evidence" value="ECO:0000314"/>
    <property type="project" value="CGD"/>
</dbReference>
<keyword evidence="4 7" id="KW-0378">Hydrolase</keyword>
<comment type="similarity">
    <text evidence="2 7">Belongs to the glycosyl hydrolase 20 family.</text>
</comment>
<organism evidence="13 14">
    <name type="scientific">Candida albicans (strain SC5314 / ATCC MYA-2876)</name>
    <name type="common">Yeast</name>
    <dbReference type="NCBI Taxonomy" id="237561"/>
    <lineage>
        <taxon>Eukaryota</taxon>
        <taxon>Fungi</taxon>
        <taxon>Dikarya</taxon>
        <taxon>Ascomycota</taxon>
        <taxon>Saccharomycotina</taxon>
        <taxon>Pichiomycetes</taxon>
        <taxon>Debaryomycetaceae</taxon>
        <taxon>Candida/Lodderomyces clade</taxon>
        <taxon>Candida</taxon>
    </lineage>
</organism>
<keyword evidence="3 9" id="KW-0732">Signal</keyword>
<evidence type="ECO:0000256" key="3">
    <source>
        <dbReference type="ARBA" id="ARBA00022729"/>
    </source>
</evidence>
<feature type="domain" description="Glycoside hydrolase family 20 catalytic" evidence="10">
    <location>
        <begin position="166"/>
        <end position="507"/>
    </location>
</feature>
<reference evidence="13 14" key="1">
    <citation type="journal article" date="2004" name="Proc. Natl. Acad. Sci. U.S.A.">
        <title>The diploid genome sequence of Candida albicans.</title>
        <authorList>
            <person name="Jones T."/>
            <person name="Federspiel N.A."/>
            <person name="Chibana H."/>
            <person name="Dungan J."/>
            <person name="Kalman S."/>
            <person name="Magee B.B."/>
            <person name="Newport G."/>
            <person name="Thorstenson Y.R."/>
            <person name="Agabian N."/>
            <person name="Magee P.T."/>
            <person name="Davis R.W."/>
            <person name="Scherer S."/>
        </authorList>
    </citation>
    <scope>NUCLEOTIDE SEQUENCE [LARGE SCALE GENOMIC DNA]</scope>
    <source>
        <strain evidence="14">SC5314 / ATCC MYA-2876</strain>
    </source>
</reference>
<keyword evidence="14" id="KW-1185">Reference proteome</keyword>
<evidence type="ECO:0000256" key="5">
    <source>
        <dbReference type="ARBA" id="ARBA00023180"/>
    </source>
</evidence>
<evidence type="ECO:0000256" key="6">
    <source>
        <dbReference type="ARBA" id="ARBA00023295"/>
    </source>
</evidence>
<dbReference type="eggNOG" id="KOG2499">
    <property type="taxonomic scope" value="Eukaryota"/>
</dbReference>
<dbReference type="Proteomes" id="UP000000559">
    <property type="component" value="Chromosome 5"/>
</dbReference>
<dbReference type="InParanoid" id="A0A1D8PNR7"/>
<sequence>MVLDKMIIFHLLLWLCNVVVHAAKVEILPAPQSVTWENDTAIIINPRLLQANTSCPLLEDAFVRTVSAIEKSKWHPFPIDDFNTANGKNIKTSLVHIQVDDATVDLQLGVNESYTLKINTDGINIHAATTWGALHGLVSLQQLIIHTSEDKYVVPSSVTISDFPNFKHRGLMIDSGRNFLTVDSILEQIDIMALSKMNSLHWHLADSQSWPVALESYPHMIKDAYSNDEVYSKNDLKYIVDYARARGVRVIPEIDMPGHARAGWKQVDPTIVECADAFWTDAAVEPPPGQLNIESEKTYEVISNVYNELSDIFIDDVFHVGNDELQEKCYSAQLSPNNTVTDLLKRYLKKALPIFNKVNHRKLTMWDDVLLSDVSADKIPSNITLQVWHEISGVKNLTSRGYDVVVSSSDFLYLDCGNAGWVTNDPRYVETPENVDFNTGQGGSWCGPYKSYQRIYNFDFTANLTETEKNHVLGAEAALWSEQVDSTVLTTKIWPRTAALAELTWSGNKDSNGHHRGYEFTQRILNFREYLVKLGYGVSPLVPKYCLLNPHACDLYKNPPVY</sequence>
<dbReference type="SUPFAM" id="SSF51445">
    <property type="entry name" value="(Trans)glycosidases"/>
    <property type="match status" value="1"/>
</dbReference>
<dbReference type="PANTHER" id="PTHR22600:SF26">
    <property type="entry name" value="BETA-N-ACETYLHEXOSAMINIDASE"/>
    <property type="match status" value="1"/>
</dbReference>
<keyword evidence="6 7" id="KW-0326">Glycosidase</keyword>
<dbReference type="EC" id="3.2.1.52" evidence="7"/>
<feature type="signal peptide" evidence="9">
    <location>
        <begin position="1"/>
        <end position="22"/>
    </location>
</feature>
<dbReference type="GO" id="GO:0004563">
    <property type="term" value="F:beta-N-acetylhexosaminidase activity"/>
    <property type="evidence" value="ECO:0000314"/>
    <property type="project" value="CGD"/>
</dbReference>
<evidence type="ECO:0000256" key="9">
    <source>
        <dbReference type="SAM" id="SignalP"/>
    </source>
</evidence>
<dbReference type="OrthoDB" id="428480at2759"/>
<feature type="domain" description="Beta-hexosaminidase eukaryotic type N-terminal" evidence="11">
    <location>
        <begin position="27"/>
        <end position="143"/>
    </location>
</feature>
<dbReference type="EMBL" id="CP017627">
    <property type="protein sequence ID" value="AOW29773.1"/>
    <property type="molecule type" value="Genomic_DNA"/>
</dbReference>
<dbReference type="InterPro" id="IPR015883">
    <property type="entry name" value="Glyco_hydro_20_cat"/>
</dbReference>
<dbReference type="InterPro" id="IPR017853">
    <property type="entry name" value="GH"/>
</dbReference>
<evidence type="ECO:0000256" key="1">
    <source>
        <dbReference type="ARBA" id="ARBA00001231"/>
    </source>
</evidence>
<reference evidence="13 14" key="3">
    <citation type="journal article" date="2013" name="Genome Biol.">
        <title>Assembly of a phased diploid Candida albicans genome facilitates allele-specific measurements and provides a simple model for repeat and indel structure.</title>
        <authorList>
            <person name="Muzzey D."/>
            <person name="Schwartz K."/>
            <person name="Weissman J.S."/>
            <person name="Sherlock G."/>
        </authorList>
    </citation>
    <scope>NUCLEOTIDE SEQUENCE [LARGE SCALE GENOMIC DNA]</scope>
    <source>
        <strain evidence="14">SC5314 / ATCC MYA-2876</strain>
    </source>
</reference>
<name>A0A1D8PNR7_CANAL</name>
<dbReference type="Gene3D" id="3.20.20.80">
    <property type="entry name" value="Glycosidases"/>
    <property type="match status" value="1"/>
</dbReference>
<evidence type="ECO:0000313" key="12">
    <source>
        <dbReference type="CGD" id="CAL0000184371"/>
    </source>
</evidence>
<evidence type="ECO:0000256" key="8">
    <source>
        <dbReference type="PIRSR" id="PIRSR001093-1"/>
    </source>
</evidence>
<gene>
    <name evidence="12 13" type="primary">HEX1</name>
    <name evidence="13" type="ordered locus">CAALFM_C503610WA</name>
    <name evidence="12" type="ordered locus">orf19.6673</name>
</gene>
<dbReference type="InterPro" id="IPR029018">
    <property type="entry name" value="Hex-like_dom2"/>
</dbReference>
<evidence type="ECO:0000256" key="2">
    <source>
        <dbReference type="ARBA" id="ARBA00006285"/>
    </source>
</evidence>
<dbReference type="GeneID" id="3646981"/>
<evidence type="ECO:0000256" key="7">
    <source>
        <dbReference type="PIRNR" id="PIRNR001093"/>
    </source>
</evidence>
<keyword evidence="5" id="KW-0325">Glycoprotein</keyword>
<evidence type="ECO:0000313" key="14">
    <source>
        <dbReference type="Proteomes" id="UP000000559"/>
    </source>
</evidence>
<dbReference type="Pfam" id="PF00728">
    <property type="entry name" value="Glyco_hydro_20"/>
    <property type="match status" value="1"/>
</dbReference>
<dbReference type="GO" id="GO:0030287">
    <property type="term" value="C:cell wall-bounded periplasmic space"/>
    <property type="evidence" value="ECO:0000314"/>
    <property type="project" value="CGD"/>
</dbReference>
<evidence type="ECO:0000259" key="11">
    <source>
        <dbReference type="Pfam" id="PF14845"/>
    </source>
</evidence>
<dbReference type="GO" id="GO:0016231">
    <property type="term" value="F:beta-N-acetylglucosaminidase activity"/>
    <property type="evidence" value="ECO:0000318"/>
    <property type="project" value="GO_Central"/>
</dbReference>
<protein>
    <recommendedName>
        <fullName evidence="7">Beta-hexosaminidase</fullName>
        <ecNumber evidence="7">3.2.1.52</ecNumber>
    </recommendedName>
</protein>
<dbReference type="FunFam" id="3.20.20.80:FF:000063">
    <property type="entry name" value="Beta-hexosaminidase"/>
    <property type="match status" value="1"/>
</dbReference>
<evidence type="ECO:0000256" key="4">
    <source>
        <dbReference type="ARBA" id="ARBA00022801"/>
    </source>
</evidence>
<dbReference type="PIRSF" id="PIRSF001093">
    <property type="entry name" value="B-hxosamndse_ab_euk"/>
    <property type="match status" value="1"/>
</dbReference>
<feature type="active site" description="Proton donor" evidence="8">
    <location>
        <position position="324"/>
    </location>
</feature>
<dbReference type="VEuPathDB" id="FungiDB:C5_03610W_A"/>
<dbReference type="CGD" id="CAL0000184371">
    <property type="gene designation" value="HEX1"/>
</dbReference>
<dbReference type="GO" id="GO:0005975">
    <property type="term" value="P:carbohydrate metabolic process"/>
    <property type="evidence" value="ECO:0007669"/>
    <property type="project" value="InterPro"/>
</dbReference>
<dbReference type="STRING" id="237561.A0A1D8PNR7"/>
<proteinExistence type="inferred from homology"/>